<feature type="compositionally biased region" description="Polar residues" evidence="5">
    <location>
        <begin position="397"/>
        <end position="416"/>
    </location>
</feature>
<dbReference type="GO" id="GO:0000329">
    <property type="term" value="C:fungal-type vacuole membrane"/>
    <property type="evidence" value="ECO:0007669"/>
    <property type="project" value="TreeGrafter"/>
</dbReference>
<dbReference type="AlphaFoldDB" id="A0A168RAP0"/>
<reference evidence="7" key="1">
    <citation type="submission" date="2016-04" db="EMBL/GenBank/DDBJ databases">
        <authorList>
            <person name="Evans L.H."/>
            <person name="Alamgir A."/>
            <person name="Owens N."/>
            <person name="Weber N.D."/>
            <person name="Virtaneva K."/>
            <person name="Barbian K."/>
            <person name="Babar A."/>
            <person name="Rosenke K."/>
        </authorList>
    </citation>
    <scope>NUCLEOTIDE SEQUENCE [LARGE SCALE GENOMIC DNA]</scope>
    <source>
        <strain evidence="7">CBS 101.48</strain>
    </source>
</reference>
<evidence type="ECO:0000256" key="2">
    <source>
        <dbReference type="ARBA" id="ARBA00022692"/>
    </source>
</evidence>
<keyword evidence="8" id="KW-1185">Reference proteome</keyword>
<sequence length="416" mass="46591">MTDLTRRRYFGGIAALLGVVFIWVTSSFAMNVNVVLLSPILFTDTHTVDRISFGIEYLWGPSLQQTLLDHLPEHSNILLLLNTLRLQEKSGQEQDSTTTKLSTYETIKLSLAFCILWFFANYTTNASLAYTSVGSSTILASMSGNKLDYAPLDTKNLIGGIVDRIIYPWYWRHVQCRKDYNGETSLCLHQVVIFSFVGVILVSYSDQRSHLPHPPTPPLENIDTTDSNSRLSAALVGDILALLGAVFYGCYTTMLKVRIGDEDRIDMPLFFGFVGAFNVLLLWPLFPLLDWLGIETFQLPFNSTLWVMVLLNAFIGTFLSDYLWLLAMLMTSPLVVTLGISLTIPLALFGDVVFKHFVPQCQYALGALLVVIGFFSVNMSALNERNDKENDGDDDQQQPLIPNNPSISTNTHYQAI</sequence>
<feature type="transmembrane region" description="Helical" evidence="6">
    <location>
        <begin position="186"/>
        <end position="205"/>
    </location>
</feature>
<evidence type="ECO:0008006" key="9">
    <source>
        <dbReference type="Google" id="ProtNLM"/>
    </source>
</evidence>
<keyword evidence="3 6" id="KW-1133">Transmembrane helix</keyword>
<evidence type="ECO:0000313" key="7">
    <source>
        <dbReference type="EMBL" id="SAM06402.1"/>
    </source>
</evidence>
<dbReference type="Proteomes" id="UP000078561">
    <property type="component" value="Unassembled WGS sequence"/>
</dbReference>
<evidence type="ECO:0000313" key="8">
    <source>
        <dbReference type="Proteomes" id="UP000078561"/>
    </source>
</evidence>
<feature type="region of interest" description="Disordered" evidence="5">
    <location>
        <begin position="386"/>
        <end position="416"/>
    </location>
</feature>
<feature type="transmembrane region" description="Helical" evidence="6">
    <location>
        <begin position="267"/>
        <end position="286"/>
    </location>
</feature>
<accession>A0A168RAP0</accession>
<dbReference type="PANTHER" id="PTHR23051:SF0">
    <property type="entry name" value="SOLUTE CARRIER FAMILY 35 MEMBER F5"/>
    <property type="match status" value="1"/>
</dbReference>
<evidence type="ECO:0000256" key="5">
    <source>
        <dbReference type="SAM" id="MobiDB-lite"/>
    </source>
</evidence>
<dbReference type="EMBL" id="LT554591">
    <property type="protein sequence ID" value="SAM06402.1"/>
    <property type="molecule type" value="Genomic_DNA"/>
</dbReference>
<feature type="transmembrane region" description="Helical" evidence="6">
    <location>
        <begin position="363"/>
        <end position="382"/>
    </location>
</feature>
<gene>
    <name evidence="7" type="primary">ABSGL_12291.1 scaffold 12745</name>
</gene>
<evidence type="ECO:0000256" key="6">
    <source>
        <dbReference type="SAM" id="Phobius"/>
    </source>
</evidence>
<feature type="transmembrane region" description="Helical" evidence="6">
    <location>
        <begin position="233"/>
        <end position="255"/>
    </location>
</feature>
<dbReference type="InParanoid" id="A0A168RAP0"/>
<feature type="transmembrane region" description="Helical" evidence="6">
    <location>
        <begin position="109"/>
        <end position="133"/>
    </location>
</feature>
<name>A0A168RAP0_ABSGL</name>
<organism evidence="7">
    <name type="scientific">Absidia glauca</name>
    <name type="common">Pin mould</name>
    <dbReference type="NCBI Taxonomy" id="4829"/>
    <lineage>
        <taxon>Eukaryota</taxon>
        <taxon>Fungi</taxon>
        <taxon>Fungi incertae sedis</taxon>
        <taxon>Mucoromycota</taxon>
        <taxon>Mucoromycotina</taxon>
        <taxon>Mucoromycetes</taxon>
        <taxon>Mucorales</taxon>
        <taxon>Cunninghamellaceae</taxon>
        <taxon>Absidia</taxon>
    </lineage>
</organism>
<feature type="transmembrane region" description="Helical" evidence="6">
    <location>
        <begin position="9"/>
        <end position="29"/>
    </location>
</feature>
<feature type="transmembrane region" description="Helical" evidence="6">
    <location>
        <begin position="306"/>
        <end position="327"/>
    </location>
</feature>
<dbReference type="PANTHER" id="PTHR23051">
    <property type="entry name" value="SOLUTE CARRIER FAMILY 35, MEMBER F5"/>
    <property type="match status" value="1"/>
</dbReference>
<dbReference type="OrthoDB" id="1436450at2759"/>
<dbReference type="STRING" id="4829.A0A168RAP0"/>
<evidence type="ECO:0000256" key="1">
    <source>
        <dbReference type="ARBA" id="ARBA00004141"/>
    </source>
</evidence>
<feature type="transmembrane region" description="Helical" evidence="6">
    <location>
        <begin position="334"/>
        <end position="357"/>
    </location>
</feature>
<protein>
    <recommendedName>
        <fullName evidence="9">EamA domain-containing protein</fullName>
    </recommendedName>
</protein>
<comment type="subcellular location">
    <subcellularLocation>
        <location evidence="1">Membrane</location>
        <topology evidence="1">Multi-pass membrane protein</topology>
    </subcellularLocation>
</comment>
<evidence type="ECO:0000256" key="4">
    <source>
        <dbReference type="ARBA" id="ARBA00023136"/>
    </source>
</evidence>
<keyword evidence="2 6" id="KW-0812">Transmembrane</keyword>
<proteinExistence type="predicted"/>
<keyword evidence="4 6" id="KW-0472">Membrane</keyword>
<dbReference type="FunCoup" id="A0A168RAP0">
    <property type="interactions" value="175"/>
</dbReference>
<evidence type="ECO:0000256" key="3">
    <source>
        <dbReference type="ARBA" id="ARBA00022989"/>
    </source>
</evidence>